<protein>
    <submittedName>
        <fullName evidence="2">Uncharacterized protein</fullName>
    </submittedName>
</protein>
<keyword evidence="1" id="KW-0472">Membrane</keyword>
<sequence length="196" mass="22187">MSGVPIAHGGAFISWRYPVMYLIRFAAVTFVVLSGIVAAALQMELSSDWADVSLRESLILVGVLVVPLSVVVFLPMFIGQLAWRWELWPDRLVEGRLGMPRPFRRRRALLLGDVTRVEVVVWHGLRRSDENTVALRRAPARSGPDGYYLMGRFYDWMRHGVAVYSDHSKRVMVIGLPTEPDADLLARQVEELVSKQ</sequence>
<name>A0A7K3LYP1_9ACTN</name>
<comment type="caution">
    <text evidence="2">The sequence shown here is derived from an EMBL/GenBank/DDBJ whole genome shotgun (WGS) entry which is preliminary data.</text>
</comment>
<reference evidence="2 3" key="1">
    <citation type="submission" date="2019-11" db="EMBL/GenBank/DDBJ databases">
        <authorList>
            <person name="Li X.-J."/>
            <person name="Feng X.-M."/>
        </authorList>
    </citation>
    <scope>NUCLEOTIDE SEQUENCE [LARGE SCALE GENOMIC DNA]</scope>
    <source>
        <strain evidence="2 3">XMNu-373</strain>
    </source>
</reference>
<keyword evidence="3" id="KW-1185">Reference proteome</keyword>
<feature type="transmembrane region" description="Helical" evidence="1">
    <location>
        <begin position="21"/>
        <end position="43"/>
    </location>
</feature>
<evidence type="ECO:0000313" key="2">
    <source>
        <dbReference type="EMBL" id="NDL56161.1"/>
    </source>
</evidence>
<gene>
    <name evidence="2" type="ORF">F7O44_03630</name>
</gene>
<organism evidence="2 3">
    <name type="scientific">Phytoactinopolyspora mesophila</name>
    <dbReference type="NCBI Taxonomy" id="2650750"/>
    <lineage>
        <taxon>Bacteria</taxon>
        <taxon>Bacillati</taxon>
        <taxon>Actinomycetota</taxon>
        <taxon>Actinomycetes</taxon>
        <taxon>Jiangellales</taxon>
        <taxon>Jiangellaceae</taxon>
        <taxon>Phytoactinopolyspora</taxon>
    </lineage>
</organism>
<dbReference type="AlphaFoldDB" id="A0A7K3LYP1"/>
<keyword evidence="1" id="KW-0812">Transmembrane</keyword>
<dbReference type="RefSeq" id="WP_162448785.1">
    <property type="nucleotide sequence ID" value="NZ_WLZY01000001.1"/>
</dbReference>
<accession>A0A7K3LYP1</accession>
<proteinExistence type="predicted"/>
<evidence type="ECO:0000256" key="1">
    <source>
        <dbReference type="SAM" id="Phobius"/>
    </source>
</evidence>
<evidence type="ECO:0000313" key="3">
    <source>
        <dbReference type="Proteomes" id="UP000460435"/>
    </source>
</evidence>
<dbReference type="Proteomes" id="UP000460435">
    <property type="component" value="Unassembled WGS sequence"/>
</dbReference>
<feature type="transmembrane region" description="Helical" evidence="1">
    <location>
        <begin position="58"/>
        <end position="78"/>
    </location>
</feature>
<keyword evidence="1" id="KW-1133">Transmembrane helix</keyword>
<dbReference type="EMBL" id="WLZY01000001">
    <property type="protein sequence ID" value="NDL56161.1"/>
    <property type="molecule type" value="Genomic_DNA"/>
</dbReference>